<name>A0A3L9Y064_9RHOB</name>
<keyword evidence="2" id="KW-1185">Reference proteome</keyword>
<accession>A0A3L9Y064</accession>
<dbReference type="InterPro" id="IPR021273">
    <property type="entry name" value="DUF2852"/>
</dbReference>
<sequence>MALFGLIGVFLAVLFAWQWGRIPTLGGRMSVDDAVDLLRPEVEHSAPRSSGNQSFDSYRDQLLNRLEKEQAEFEGFLSRLRAAKDTFEFDRFMDDRAMSRGHEQSRPAAALVPHSG</sequence>
<dbReference type="Pfam" id="PF11014">
    <property type="entry name" value="DUF2852"/>
    <property type="match status" value="1"/>
</dbReference>
<comment type="caution">
    <text evidence="1">The sequence shown here is derived from an EMBL/GenBank/DDBJ whole genome shotgun (WGS) entry which is preliminary data.</text>
</comment>
<reference evidence="1 2" key="1">
    <citation type="submission" date="2018-10" db="EMBL/GenBank/DDBJ databases">
        <authorList>
            <person name="Jung H.S."/>
            <person name="Jeon C.O."/>
        </authorList>
    </citation>
    <scope>NUCLEOTIDE SEQUENCE [LARGE SCALE GENOMIC DNA]</scope>
    <source>
        <strain evidence="1 2">MA-7-27</strain>
    </source>
</reference>
<dbReference type="Proteomes" id="UP000281343">
    <property type="component" value="Unassembled WGS sequence"/>
</dbReference>
<evidence type="ECO:0000313" key="2">
    <source>
        <dbReference type="Proteomes" id="UP000281343"/>
    </source>
</evidence>
<dbReference type="AlphaFoldDB" id="A0A3L9Y064"/>
<dbReference type="EMBL" id="RCNT01000005">
    <property type="protein sequence ID" value="RMA42194.1"/>
    <property type="molecule type" value="Genomic_DNA"/>
</dbReference>
<evidence type="ECO:0000313" key="1">
    <source>
        <dbReference type="EMBL" id="RMA42194.1"/>
    </source>
</evidence>
<organism evidence="1 2">
    <name type="scientific">Rhodophyticola porphyridii</name>
    <dbReference type="NCBI Taxonomy" id="1852017"/>
    <lineage>
        <taxon>Bacteria</taxon>
        <taxon>Pseudomonadati</taxon>
        <taxon>Pseudomonadota</taxon>
        <taxon>Alphaproteobacteria</taxon>
        <taxon>Rhodobacterales</taxon>
        <taxon>Roseobacteraceae</taxon>
        <taxon>Rhodophyticola</taxon>
    </lineage>
</organism>
<protein>
    <submittedName>
        <fullName evidence="1">DUF2852 domain-containing protein</fullName>
    </submittedName>
</protein>
<gene>
    <name evidence="1" type="ORF">D9R08_11025</name>
</gene>
<proteinExistence type="predicted"/>
<dbReference type="OrthoDB" id="9806878at2"/>